<dbReference type="PROSITE" id="PS50405">
    <property type="entry name" value="GST_CTER"/>
    <property type="match status" value="1"/>
</dbReference>
<accession>D3B0J8</accession>
<feature type="region of interest" description="Disordered" evidence="1">
    <location>
        <begin position="236"/>
        <end position="256"/>
    </location>
</feature>
<dbReference type="InterPro" id="IPR010987">
    <property type="entry name" value="Glutathione-S-Trfase_C-like"/>
</dbReference>
<dbReference type="InParanoid" id="D3B0J8"/>
<dbReference type="STRING" id="670386.D3B0J8"/>
<dbReference type="GO" id="GO:0006749">
    <property type="term" value="P:glutathione metabolic process"/>
    <property type="evidence" value="ECO:0007669"/>
    <property type="project" value="TreeGrafter"/>
</dbReference>
<dbReference type="SUPFAM" id="SSF52833">
    <property type="entry name" value="Thioredoxin-like"/>
    <property type="match status" value="1"/>
</dbReference>
<dbReference type="Gene3D" id="3.40.30.10">
    <property type="entry name" value="Glutaredoxin"/>
    <property type="match status" value="1"/>
</dbReference>
<dbReference type="FunCoup" id="D3B0J8">
    <property type="interactions" value="422"/>
</dbReference>
<dbReference type="InterPro" id="IPR036249">
    <property type="entry name" value="Thioredoxin-like_sf"/>
</dbReference>
<dbReference type="EMBL" id="ADBJ01000008">
    <property type="protein sequence ID" value="EFA84822.1"/>
    <property type="molecule type" value="Genomic_DNA"/>
</dbReference>
<feature type="compositionally biased region" description="Low complexity" evidence="1">
    <location>
        <begin position="237"/>
        <end position="251"/>
    </location>
</feature>
<dbReference type="OMA" id="SIDEWHY"/>
<dbReference type="GO" id="GO:0004364">
    <property type="term" value="F:glutathione transferase activity"/>
    <property type="evidence" value="ECO:0007669"/>
    <property type="project" value="TreeGrafter"/>
</dbReference>
<dbReference type="InterPro" id="IPR040079">
    <property type="entry name" value="Glutathione_S-Trfase"/>
</dbReference>
<feature type="compositionally biased region" description="Low complexity" evidence="1">
    <location>
        <begin position="598"/>
        <end position="607"/>
    </location>
</feature>
<dbReference type="InterPro" id="IPR050213">
    <property type="entry name" value="GST_superfamily"/>
</dbReference>
<dbReference type="CDD" id="cd03192">
    <property type="entry name" value="GST_C_Sigma_like"/>
    <property type="match status" value="1"/>
</dbReference>
<evidence type="ECO:0000259" key="3">
    <source>
        <dbReference type="PROSITE" id="PS50405"/>
    </source>
</evidence>
<dbReference type="InterPro" id="IPR036282">
    <property type="entry name" value="Glutathione-S-Trfase_C_sf"/>
</dbReference>
<feature type="domain" description="GST C-terminal" evidence="3">
    <location>
        <begin position="82"/>
        <end position="208"/>
    </location>
</feature>
<feature type="compositionally biased region" description="Acidic residues" evidence="1">
    <location>
        <begin position="625"/>
        <end position="637"/>
    </location>
</feature>
<dbReference type="InterPro" id="IPR004046">
    <property type="entry name" value="GST_C"/>
</dbReference>
<dbReference type="Pfam" id="PF14497">
    <property type="entry name" value="GST_C_3"/>
    <property type="match status" value="1"/>
</dbReference>
<dbReference type="PROSITE" id="PS50404">
    <property type="entry name" value="GST_NTER"/>
    <property type="match status" value="1"/>
</dbReference>
<evidence type="ECO:0008006" key="6">
    <source>
        <dbReference type="Google" id="ProtNLM"/>
    </source>
</evidence>
<dbReference type="Proteomes" id="UP000001396">
    <property type="component" value="Unassembled WGS sequence"/>
</dbReference>
<dbReference type="PANTHER" id="PTHR11571:SF150">
    <property type="entry name" value="GLUTATHIONE S-TRANSFERASE"/>
    <property type="match status" value="1"/>
</dbReference>
<dbReference type="GeneID" id="31357342"/>
<dbReference type="PANTHER" id="PTHR11571">
    <property type="entry name" value="GLUTATHIONE S-TRANSFERASE"/>
    <property type="match status" value="1"/>
</dbReference>
<dbReference type="RefSeq" id="XP_020436933.1">
    <property type="nucleotide sequence ID" value="XM_020572816.1"/>
</dbReference>
<dbReference type="CDD" id="cd03039">
    <property type="entry name" value="GST_N_Sigma_like"/>
    <property type="match status" value="1"/>
</dbReference>
<sequence>MSLPTLYYFDAKGRAEYARLILSFAGVEYTDYRFPYPGVPAEVAAKTTFGQVPHYSDGEIELSQSLAIELYLARKYNLLGSNAVDEAKIISYALSVGDIFQAFLMAQQGGPEAMEKYSTEVAPRYYRVWDKILKENGGKHIYGRDNITYADLVIFACIDYVKGMQFGEKFEQFPACLEFHRQMLEVPEIKNNNNRCLSITTKSIITKSYNNLSLSNTLLSNKISNNIKLISTFASKNSNNNNNNNNNNNDNTRQSITSNKISPILPKEYIKISKESVEAKQRLNVDTNIEQQLIDDSDAFFANKSNHQRYFKWLGARLRYRLPTDWYKAKRKDIVTNYGRSLLDKHYKGDHIEAIIANIGQPDTILKHWHFPTLQKQYWNDQTRRQFTCWLAKHCEFGEQPSDQWHYLRTNDFLHNSGNHIIGYYGDVPTALQKLFPEFQWKPWLFERTPTGYFRSVENAKLYLEWLAPQLNITEPTDWYKVTQKDFRTHQGFHLLKCYQTTPAKVVMTVLPDLHKWQSWRFVVIKSKKCNIDYLDDMIQHLRSESKEITLENIEAIGGSSILQHFGGNIEEALKLLENKEAYLASQVPSTVKKDKSTTTSSSSSDVESFEDQYEFIQDEFGDNEEDPFALDLEEEEVFKPKPKSQKKDNKNKISKKKKP</sequence>
<organism evidence="4 5">
    <name type="scientific">Heterostelium pallidum (strain ATCC 26659 / Pp 5 / PN500)</name>
    <name type="common">Cellular slime mold</name>
    <name type="synonym">Polysphondylium pallidum</name>
    <dbReference type="NCBI Taxonomy" id="670386"/>
    <lineage>
        <taxon>Eukaryota</taxon>
        <taxon>Amoebozoa</taxon>
        <taxon>Evosea</taxon>
        <taxon>Eumycetozoa</taxon>
        <taxon>Dictyostelia</taxon>
        <taxon>Acytosteliales</taxon>
        <taxon>Acytosteliaceae</taxon>
        <taxon>Heterostelium</taxon>
    </lineage>
</organism>
<keyword evidence="5" id="KW-1185">Reference proteome</keyword>
<comment type="caution">
    <text evidence="4">The sequence shown here is derived from an EMBL/GenBank/DDBJ whole genome shotgun (WGS) entry which is preliminary data.</text>
</comment>
<dbReference type="InterPro" id="IPR004045">
    <property type="entry name" value="Glutathione_S-Trfase_N"/>
</dbReference>
<evidence type="ECO:0000256" key="1">
    <source>
        <dbReference type="SAM" id="MobiDB-lite"/>
    </source>
</evidence>
<evidence type="ECO:0000313" key="4">
    <source>
        <dbReference type="EMBL" id="EFA84822.1"/>
    </source>
</evidence>
<evidence type="ECO:0000259" key="2">
    <source>
        <dbReference type="PROSITE" id="PS50404"/>
    </source>
</evidence>
<proteinExistence type="predicted"/>
<gene>
    <name evidence="4" type="ORF">PPL_01815</name>
</gene>
<dbReference type="AlphaFoldDB" id="D3B0J8"/>
<name>D3B0J8_HETP5</name>
<dbReference type="SUPFAM" id="SSF47616">
    <property type="entry name" value="GST C-terminal domain-like"/>
    <property type="match status" value="1"/>
</dbReference>
<dbReference type="Gene3D" id="1.20.1050.10">
    <property type="match status" value="1"/>
</dbReference>
<feature type="domain" description="GST N-terminal" evidence="2">
    <location>
        <begin position="2"/>
        <end position="80"/>
    </location>
</feature>
<evidence type="ECO:0000313" key="5">
    <source>
        <dbReference type="Proteomes" id="UP000001396"/>
    </source>
</evidence>
<protein>
    <recommendedName>
        <fullName evidence="6">Glutathione S-transferase</fullName>
    </recommendedName>
</protein>
<dbReference type="SFLD" id="SFLDS00019">
    <property type="entry name" value="Glutathione_Transferase_(cytos"/>
    <property type="match status" value="1"/>
</dbReference>
<feature type="region of interest" description="Disordered" evidence="1">
    <location>
        <begin position="625"/>
        <end position="660"/>
    </location>
</feature>
<reference evidence="4 5" key="1">
    <citation type="journal article" date="2011" name="Genome Res.">
        <title>Phylogeny-wide analysis of social amoeba genomes highlights ancient origins for complex intercellular communication.</title>
        <authorList>
            <person name="Heidel A.J."/>
            <person name="Lawal H.M."/>
            <person name="Felder M."/>
            <person name="Schilde C."/>
            <person name="Helps N.R."/>
            <person name="Tunggal B."/>
            <person name="Rivero F."/>
            <person name="John U."/>
            <person name="Schleicher M."/>
            <person name="Eichinger L."/>
            <person name="Platzer M."/>
            <person name="Noegel A.A."/>
            <person name="Schaap P."/>
            <person name="Gloeckner G."/>
        </authorList>
    </citation>
    <scope>NUCLEOTIDE SEQUENCE [LARGE SCALE GENOMIC DNA]</scope>
    <source>
        <strain evidence="5">ATCC 26659 / Pp 5 / PN500</strain>
    </source>
</reference>
<feature type="region of interest" description="Disordered" evidence="1">
    <location>
        <begin position="588"/>
        <end position="610"/>
    </location>
</feature>